<protein>
    <submittedName>
        <fullName evidence="1">Uncharacterized protein</fullName>
    </submittedName>
</protein>
<organism evidence="1 2">
    <name type="scientific">Pleurodeles waltl</name>
    <name type="common">Iberian ribbed newt</name>
    <dbReference type="NCBI Taxonomy" id="8319"/>
    <lineage>
        <taxon>Eukaryota</taxon>
        <taxon>Metazoa</taxon>
        <taxon>Chordata</taxon>
        <taxon>Craniata</taxon>
        <taxon>Vertebrata</taxon>
        <taxon>Euteleostomi</taxon>
        <taxon>Amphibia</taxon>
        <taxon>Batrachia</taxon>
        <taxon>Caudata</taxon>
        <taxon>Salamandroidea</taxon>
        <taxon>Salamandridae</taxon>
        <taxon>Pleurodelinae</taxon>
        <taxon>Pleurodeles</taxon>
    </lineage>
</organism>
<dbReference type="AlphaFoldDB" id="A0AAV7UMM4"/>
<reference evidence="1" key="1">
    <citation type="journal article" date="2022" name="bioRxiv">
        <title>Sequencing and chromosome-scale assembly of the giantPleurodeles waltlgenome.</title>
        <authorList>
            <person name="Brown T."/>
            <person name="Elewa A."/>
            <person name="Iarovenko S."/>
            <person name="Subramanian E."/>
            <person name="Araus A.J."/>
            <person name="Petzold A."/>
            <person name="Susuki M."/>
            <person name="Suzuki K.-i.T."/>
            <person name="Hayashi T."/>
            <person name="Toyoda A."/>
            <person name="Oliveira C."/>
            <person name="Osipova E."/>
            <person name="Leigh N.D."/>
            <person name="Simon A."/>
            <person name="Yun M.H."/>
        </authorList>
    </citation>
    <scope>NUCLEOTIDE SEQUENCE</scope>
    <source>
        <strain evidence="1">20211129_DDA</strain>
        <tissue evidence="1">Liver</tissue>
    </source>
</reference>
<dbReference type="EMBL" id="JANPWB010000005">
    <property type="protein sequence ID" value="KAJ1190255.1"/>
    <property type="molecule type" value="Genomic_DNA"/>
</dbReference>
<name>A0AAV7UMM4_PLEWA</name>
<dbReference type="Proteomes" id="UP001066276">
    <property type="component" value="Chromosome 3_1"/>
</dbReference>
<proteinExistence type="predicted"/>
<comment type="caution">
    <text evidence="1">The sequence shown here is derived from an EMBL/GenBank/DDBJ whole genome shotgun (WGS) entry which is preliminary data.</text>
</comment>
<gene>
    <name evidence="1" type="ORF">NDU88_006993</name>
</gene>
<accession>A0AAV7UMM4</accession>
<evidence type="ECO:0000313" key="2">
    <source>
        <dbReference type="Proteomes" id="UP001066276"/>
    </source>
</evidence>
<sequence>MSNKSATPQHRTVGLWVRGAALAIEAITMSEQVIDQLGILTRLMFSSVVERLCDLLIASADFERVRISQEAGECWKLGDVNISGNENDENVYVIDSNVDEITSGAITEWEDALKDDTELSKVIDAMRNENFIELEKVWSMVKEEFVWITQC</sequence>
<keyword evidence="2" id="KW-1185">Reference proteome</keyword>
<evidence type="ECO:0000313" key="1">
    <source>
        <dbReference type="EMBL" id="KAJ1190255.1"/>
    </source>
</evidence>